<evidence type="ECO:0000313" key="3">
    <source>
        <dbReference type="EMBL" id="SCG17015.1"/>
    </source>
</evidence>
<dbReference type="Pfam" id="PF03795">
    <property type="entry name" value="YCII"/>
    <property type="match status" value="1"/>
</dbReference>
<protein>
    <recommendedName>
        <fullName evidence="2">YCII-related domain-containing protein</fullName>
    </recommendedName>
</protein>
<dbReference type="Gene3D" id="3.30.70.1060">
    <property type="entry name" value="Dimeric alpha+beta barrel"/>
    <property type="match status" value="1"/>
</dbReference>
<dbReference type="EMBL" id="LT607733">
    <property type="protein sequence ID" value="SCG17015.1"/>
    <property type="molecule type" value="Genomic_DNA"/>
</dbReference>
<evidence type="ECO:0000256" key="1">
    <source>
        <dbReference type="ARBA" id="ARBA00007689"/>
    </source>
</evidence>
<dbReference type="PANTHER" id="PTHR33606:SF3">
    <property type="entry name" value="PROTEIN YCII"/>
    <property type="match status" value="1"/>
</dbReference>
<dbReference type="PANTHER" id="PTHR33606">
    <property type="entry name" value="PROTEIN YCII"/>
    <property type="match status" value="1"/>
</dbReference>
<reference evidence="3 4" key="1">
    <citation type="submission" date="2016-06" db="EMBL/GenBank/DDBJ databases">
        <authorList>
            <person name="Kjaerup R.B."/>
            <person name="Dalgaard T.S."/>
            <person name="Juul-Madsen H.R."/>
        </authorList>
    </citation>
    <scope>NUCLEOTIDE SEQUENCE [LARGE SCALE GENOMIC DNA]</scope>
    <source>
        <strain evidence="3 4">DSM 43913</strain>
    </source>
</reference>
<evidence type="ECO:0000313" key="4">
    <source>
        <dbReference type="Proteomes" id="UP000198251"/>
    </source>
</evidence>
<sequence length="99" mass="10674">MRFEPTFLVTATFAADVAVRREPHRQEHLARVEALLADGTALIAGARADLGASVLVLRAADATAARALCEDDPYWRHGVWTAIDVADYLAAIPPPHGRS</sequence>
<dbReference type="InterPro" id="IPR005545">
    <property type="entry name" value="YCII"/>
</dbReference>
<dbReference type="InterPro" id="IPR051807">
    <property type="entry name" value="Sec-metab_biosynth-assoc"/>
</dbReference>
<dbReference type="Proteomes" id="UP000198251">
    <property type="component" value="Chromosome I"/>
</dbReference>
<feature type="domain" description="YCII-related" evidence="2">
    <location>
        <begin position="7"/>
        <end position="86"/>
    </location>
</feature>
<dbReference type="AlphaFoldDB" id="A0A1C5GAX0"/>
<dbReference type="SUPFAM" id="SSF54909">
    <property type="entry name" value="Dimeric alpha+beta barrel"/>
    <property type="match status" value="1"/>
</dbReference>
<name>A0A1C5GAX0_MICEH</name>
<keyword evidence="4" id="KW-1185">Reference proteome</keyword>
<dbReference type="RefSeq" id="WP_157747169.1">
    <property type="nucleotide sequence ID" value="NZ_JBFAAC010000016.1"/>
</dbReference>
<evidence type="ECO:0000259" key="2">
    <source>
        <dbReference type="Pfam" id="PF03795"/>
    </source>
</evidence>
<accession>A0A1C5GAX0</accession>
<proteinExistence type="inferred from homology"/>
<organism evidence="3 4">
    <name type="scientific">Micromonospora echinofusca</name>
    <dbReference type="NCBI Taxonomy" id="47858"/>
    <lineage>
        <taxon>Bacteria</taxon>
        <taxon>Bacillati</taxon>
        <taxon>Actinomycetota</taxon>
        <taxon>Actinomycetes</taxon>
        <taxon>Micromonosporales</taxon>
        <taxon>Micromonosporaceae</taxon>
        <taxon>Micromonospora</taxon>
    </lineage>
</organism>
<dbReference type="InterPro" id="IPR011008">
    <property type="entry name" value="Dimeric_a/b-barrel"/>
</dbReference>
<comment type="similarity">
    <text evidence="1">Belongs to the YciI family.</text>
</comment>
<gene>
    <name evidence="3" type="ORF">GA0070610_3318</name>
</gene>
<dbReference type="GeneID" id="95805834"/>